<feature type="region of interest" description="Disordered" evidence="11">
    <location>
        <begin position="362"/>
        <end position="392"/>
    </location>
</feature>
<protein>
    <recommendedName>
        <fullName evidence="10">Serine/threonine-protein phosphatase 2A activator</fullName>
        <ecNumber evidence="10">5.2.1.8</ecNumber>
    </recommendedName>
    <alternativeName>
        <fullName evidence="10">Phosphotyrosyl phosphatase activator</fullName>
    </alternativeName>
</protein>
<dbReference type="Pfam" id="PF03095">
    <property type="entry name" value="PTPA"/>
    <property type="match status" value="1"/>
</dbReference>
<evidence type="ECO:0000256" key="9">
    <source>
        <dbReference type="ARBA" id="ARBA00025287"/>
    </source>
</evidence>
<keyword evidence="13" id="KW-1185">Reference proteome</keyword>
<evidence type="ECO:0000313" key="12">
    <source>
        <dbReference type="EMBL" id="KAF2765890.1"/>
    </source>
</evidence>
<reference evidence="12" key="1">
    <citation type="journal article" date="2020" name="Stud. Mycol.">
        <title>101 Dothideomycetes genomes: a test case for predicting lifestyles and emergence of pathogens.</title>
        <authorList>
            <person name="Haridas S."/>
            <person name="Albert R."/>
            <person name="Binder M."/>
            <person name="Bloem J."/>
            <person name="Labutti K."/>
            <person name="Salamov A."/>
            <person name="Andreopoulos B."/>
            <person name="Baker S."/>
            <person name="Barry K."/>
            <person name="Bills G."/>
            <person name="Bluhm B."/>
            <person name="Cannon C."/>
            <person name="Castanera R."/>
            <person name="Culley D."/>
            <person name="Daum C."/>
            <person name="Ezra D."/>
            <person name="Gonzalez J."/>
            <person name="Henrissat B."/>
            <person name="Kuo A."/>
            <person name="Liang C."/>
            <person name="Lipzen A."/>
            <person name="Lutzoni F."/>
            <person name="Magnuson J."/>
            <person name="Mondo S."/>
            <person name="Nolan M."/>
            <person name="Ohm R."/>
            <person name="Pangilinan J."/>
            <person name="Park H.-J."/>
            <person name="Ramirez L."/>
            <person name="Alfaro M."/>
            <person name="Sun H."/>
            <person name="Tritt A."/>
            <person name="Yoshinaga Y."/>
            <person name="Zwiers L.-H."/>
            <person name="Turgeon B."/>
            <person name="Goodwin S."/>
            <person name="Spatafora J."/>
            <person name="Crous P."/>
            <person name="Grigoriev I."/>
        </authorList>
    </citation>
    <scope>NUCLEOTIDE SEQUENCE</scope>
    <source>
        <strain evidence="12">CBS 116005</strain>
    </source>
</reference>
<sequence>MDTSRPPKHKLVLGRLDASTDHTFETPAKRINDGDDLNYFLASTAYRDLTLWLLQLNRSMFPINSTNGKVELCTLDSKLSYSNTVVELRGLLNDLSALLEQAPPSTGPRRFGNVAFREWYRLAEEATPDLLRKHLGTVISSYPDHEDSLISELSSYLLGSFGSAQRLDYGTGHELSFLACLGCLWKLSAFDDGEERSIVTGVIQPYLDLVREIIMRYTLEPAGSHGVWGLDDHSFAPYIFGSAQYGPPVDPTDETTPTPTEGSLRRSPAPASVAKKDVVEMYKDSNMYFSAIHFIHTVKKGPFWEHSPILYDISGIKDGWAKINKGMLKMYAAEVLGKFPVVQHFPFGSLFKWEPDPEAAARSVSIHSQHQPQARSMDAVSSSVGATGNGSGVGTAAPWAKPALSGGATAAQMPAATGLPSMRAPWASGGADGRPQVPNAAPWAATQRPLPGTRAGIGDDGGMPPTAAPWARKDGAR</sequence>
<dbReference type="SUPFAM" id="SSF140984">
    <property type="entry name" value="PTPA-like"/>
    <property type="match status" value="1"/>
</dbReference>
<dbReference type="GO" id="GO:0005634">
    <property type="term" value="C:nucleus"/>
    <property type="evidence" value="ECO:0007669"/>
    <property type="project" value="UniProtKB-SubCell"/>
</dbReference>
<proteinExistence type="inferred from homology"/>
<feature type="region of interest" description="Disordered" evidence="11">
    <location>
        <begin position="245"/>
        <end position="269"/>
    </location>
</feature>
<keyword evidence="8" id="KW-0539">Nucleus</keyword>
<feature type="compositionally biased region" description="Polar residues" evidence="11">
    <location>
        <begin position="365"/>
        <end position="386"/>
    </location>
</feature>
<dbReference type="PANTHER" id="PTHR10012:SF3">
    <property type="entry name" value="SERINE_THREONINE-PROTEIN PHOSPHATASE 2A ACTIVATOR 1"/>
    <property type="match status" value="1"/>
</dbReference>
<dbReference type="AlphaFoldDB" id="A0A6G1KZM4"/>
<evidence type="ECO:0000256" key="5">
    <source>
        <dbReference type="ARBA" id="ARBA00022490"/>
    </source>
</evidence>
<dbReference type="OrthoDB" id="16120at2759"/>
<evidence type="ECO:0000313" key="13">
    <source>
        <dbReference type="Proteomes" id="UP000799436"/>
    </source>
</evidence>
<dbReference type="Gene3D" id="1.20.120.1150">
    <property type="match status" value="1"/>
</dbReference>
<evidence type="ECO:0000256" key="10">
    <source>
        <dbReference type="RuleBase" id="RU361210"/>
    </source>
</evidence>
<evidence type="ECO:0000256" key="4">
    <source>
        <dbReference type="ARBA" id="ARBA00011019"/>
    </source>
</evidence>
<accession>A0A6G1KZM4</accession>
<dbReference type="EC" id="5.2.1.8" evidence="10"/>
<dbReference type="CDD" id="cd04087">
    <property type="entry name" value="PTPA"/>
    <property type="match status" value="1"/>
</dbReference>
<comment type="similarity">
    <text evidence="4 10">Belongs to the PTPA-type PPIase family.</text>
</comment>
<dbReference type="FunFam" id="1.20.120.1150:FF:000003">
    <property type="entry name" value="Serine/threonine-protein phosphatase 2A activator"/>
    <property type="match status" value="1"/>
</dbReference>
<evidence type="ECO:0000256" key="1">
    <source>
        <dbReference type="ARBA" id="ARBA00000971"/>
    </source>
</evidence>
<comment type="function">
    <text evidence="9">PPIases accelerate the folding of proteins. It catalyzes the cis-trans isomerization of proline imidic peptide bonds in oligopeptides. Acts as a regulatory subunit for PP2A-like phosphatases modulating their activity or substrate specificity, probably by inducing a conformational change in the catalytic subunit, a direct target of the PPIase. Can reactivate inactive phosphatase PP2A-phosphatase methylesterase complexes (PP2Ai) in presence of ATP and Mg(2+) by dissociating the inactive form from the complex.</text>
</comment>
<dbReference type="EMBL" id="ML995881">
    <property type="protein sequence ID" value="KAF2765890.1"/>
    <property type="molecule type" value="Genomic_DNA"/>
</dbReference>
<evidence type="ECO:0000256" key="6">
    <source>
        <dbReference type="ARBA" id="ARBA00023110"/>
    </source>
</evidence>
<dbReference type="GO" id="GO:0007052">
    <property type="term" value="P:mitotic spindle organization"/>
    <property type="evidence" value="ECO:0007669"/>
    <property type="project" value="TreeGrafter"/>
</dbReference>
<dbReference type="PANTHER" id="PTHR10012">
    <property type="entry name" value="SERINE/THREONINE-PROTEIN PHOSPHATASE 2A REGULATORY SUBUNIT B"/>
    <property type="match status" value="1"/>
</dbReference>
<dbReference type="InterPro" id="IPR004327">
    <property type="entry name" value="Phstyr_phstse_ac"/>
</dbReference>
<dbReference type="GO" id="GO:0003755">
    <property type="term" value="F:peptidyl-prolyl cis-trans isomerase activity"/>
    <property type="evidence" value="ECO:0007669"/>
    <property type="project" value="UniProtKB-KW"/>
</dbReference>
<organism evidence="12 13">
    <name type="scientific">Teratosphaeria nubilosa</name>
    <dbReference type="NCBI Taxonomy" id="161662"/>
    <lineage>
        <taxon>Eukaryota</taxon>
        <taxon>Fungi</taxon>
        <taxon>Dikarya</taxon>
        <taxon>Ascomycota</taxon>
        <taxon>Pezizomycotina</taxon>
        <taxon>Dothideomycetes</taxon>
        <taxon>Dothideomycetidae</taxon>
        <taxon>Mycosphaerellales</taxon>
        <taxon>Teratosphaeriaceae</taxon>
        <taxon>Teratosphaeria</taxon>
    </lineage>
</organism>
<comment type="subcellular location">
    <subcellularLocation>
        <location evidence="3 10">Cytoplasm</location>
    </subcellularLocation>
    <subcellularLocation>
        <location evidence="2">Nucleus</location>
    </subcellularLocation>
</comment>
<name>A0A6G1KZM4_9PEZI</name>
<keyword evidence="5 10" id="KW-0963">Cytoplasm</keyword>
<comment type="catalytic activity">
    <reaction evidence="1 10">
        <text>[protein]-peptidylproline (omega=180) = [protein]-peptidylproline (omega=0)</text>
        <dbReference type="Rhea" id="RHEA:16237"/>
        <dbReference type="Rhea" id="RHEA-COMP:10747"/>
        <dbReference type="Rhea" id="RHEA-COMP:10748"/>
        <dbReference type="ChEBI" id="CHEBI:83833"/>
        <dbReference type="ChEBI" id="CHEBI:83834"/>
        <dbReference type="EC" id="5.2.1.8"/>
    </reaction>
</comment>
<keyword evidence="7 10" id="KW-0413">Isomerase</keyword>
<feature type="region of interest" description="Disordered" evidence="11">
    <location>
        <begin position="421"/>
        <end position="477"/>
    </location>
</feature>
<evidence type="ECO:0000256" key="2">
    <source>
        <dbReference type="ARBA" id="ARBA00004123"/>
    </source>
</evidence>
<evidence type="ECO:0000256" key="8">
    <source>
        <dbReference type="ARBA" id="ARBA00023242"/>
    </source>
</evidence>
<dbReference type="InterPro" id="IPR043170">
    <property type="entry name" value="PTPA_C_lid"/>
</dbReference>
<evidence type="ECO:0000256" key="3">
    <source>
        <dbReference type="ARBA" id="ARBA00004496"/>
    </source>
</evidence>
<dbReference type="GO" id="GO:0000159">
    <property type="term" value="C:protein phosphatase type 2A complex"/>
    <property type="evidence" value="ECO:0007669"/>
    <property type="project" value="TreeGrafter"/>
</dbReference>
<evidence type="ECO:0000256" key="7">
    <source>
        <dbReference type="ARBA" id="ARBA00023235"/>
    </source>
</evidence>
<keyword evidence="6 10" id="KW-0697">Rotamase</keyword>
<dbReference type="GO" id="GO:0008160">
    <property type="term" value="F:protein tyrosine phosphatase activator activity"/>
    <property type="evidence" value="ECO:0007669"/>
    <property type="project" value="TreeGrafter"/>
</dbReference>
<dbReference type="GO" id="GO:0005737">
    <property type="term" value="C:cytoplasm"/>
    <property type="evidence" value="ECO:0007669"/>
    <property type="project" value="UniProtKB-SubCell"/>
</dbReference>
<dbReference type="InterPro" id="IPR037218">
    <property type="entry name" value="PTPA_sf"/>
</dbReference>
<gene>
    <name evidence="12" type="ORF">EJ03DRAFT_330565</name>
</gene>
<dbReference type="Proteomes" id="UP000799436">
    <property type="component" value="Unassembled WGS sequence"/>
</dbReference>
<evidence type="ECO:0000256" key="11">
    <source>
        <dbReference type="SAM" id="MobiDB-lite"/>
    </source>
</evidence>